<evidence type="ECO:0000313" key="5">
    <source>
        <dbReference type="Proteomes" id="UP000282582"/>
    </source>
</evidence>
<dbReference type="OrthoDB" id="3848656at2759"/>
<dbReference type="EMBL" id="QWIL01001326">
    <property type="protein sequence ID" value="RMY04652.1"/>
    <property type="molecule type" value="Genomic_DNA"/>
</dbReference>
<feature type="compositionally biased region" description="Acidic residues" evidence="1">
    <location>
        <begin position="29"/>
        <end position="38"/>
    </location>
</feature>
<reference evidence="4 5" key="1">
    <citation type="journal article" date="2018" name="BMC Genomics">
        <title>Genomic evidence for intraspecific hybridization in a clonal and extremely halotolerant yeast.</title>
        <authorList>
            <person name="Gostincar C."/>
            <person name="Stajich J.E."/>
            <person name="Zupancic J."/>
            <person name="Zalar P."/>
            <person name="Gunde-Cimerman N."/>
        </authorList>
    </citation>
    <scope>NUCLEOTIDE SEQUENCE [LARGE SCALE GENOMIC DNA]</scope>
    <source>
        <strain evidence="3 5">EXF-6654</strain>
        <strain evidence="2 4">EXF-6669</strain>
    </source>
</reference>
<feature type="region of interest" description="Disordered" evidence="1">
    <location>
        <begin position="11"/>
        <end position="79"/>
    </location>
</feature>
<evidence type="ECO:0000313" key="3">
    <source>
        <dbReference type="EMBL" id="RMY08580.1"/>
    </source>
</evidence>
<organism evidence="2 4">
    <name type="scientific">Hortaea werneckii</name>
    <name type="common">Black yeast</name>
    <name type="synonym">Cladosporium werneckii</name>
    <dbReference type="NCBI Taxonomy" id="91943"/>
    <lineage>
        <taxon>Eukaryota</taxon>
        <taxon>Fungi</taxon>
        <taxon>Dikarya</taxon>
        <taxon>Ascomycota</taxon>
        <taxon>Pezizomycotina</taxon>
        <taxon>Dothideomycetes</taxon>
        <taxon>Dothideomycetidae</taxon>
        <taxon>Mycosphaerellales</taxon>
        <taxon>Teratosphaeriaceae</taxon>
        <taxon>Hortaea</taxon>
    </lineage>
</organism>
<sequence>MNGIVAGAIRKGVERANEKRRVGTHEMIDLCDDDDEDIDHTAPSVPSTPPIPIQQLDDPPAAPHKTTEEELSQPSESADRYSTIARNGVEIKNSHNFCLKPPFWERWSAAHYAQFADDLRAQFDPVPFARQWGIPVEEVRAVFYAVVCNPLYDAEEATRRGEEGVVGLMECAKRHGTPTRRWGKQGGKRVLGEFDGIKNGQVVVIGEATGNEYCISPGELSKLDEEYLRHAMGEDSLALLGIEPAIKNVDGTGK</sequence>
<dbReference type="EMBL" id="QWIK01000307">
    <property type="protein sequence ID" value="RMY08580.1"/>
    <property type="molecule type" value="Genomic_DNA"/>
</dbReference>
<gene>
    <name evidence="2" type="ORF">D0867_10282</name>
    <name evidence="3" type="ORF">D0868_04725</name>
</gene>
<protein>
    <submittedName>
        <fullName evidence="2">Uncharacterized protein</fullName>
    </submittedName>
</protein>
<proteinExistence type="predicted"/>
<evidence type="ECO:0000313" key="4">
    <source>
        <dbReference type="Proteomes" id="UP000271337"/>
    </source>
</evidence>
<evidence type="ECO:0000256" key="1">
    <source>
        <dbReference type="SAM" id="MobiDB-lite"/>
    </source>
</evidence>
<feature type="compositionally biased region" description="Basic and acidic residues" evidence="1">
    <location>
        <begin position="11"/>
        <end position="28"/>
    </location>
</feature>
<evidence type="ECO:0000313" key="2">
    <source>
        <dbReference type="EMBL" id="RMY04652.1"/>
    </source>
</evidence>
<comment type="caution">
    <text evidence="2">The sequence shown here is derived from an EMBL/GenBank/DDBJ whole genome shotgun (WGS) entry which is preliminary data.</text>
</comment>
<dbReference type="Proteomes" id="UP000282582">
    <property type="component" value="Unassembled WGS sequence"/>
</dbReference>
<name>A0A3M6YPC7_HORWE</name>
<accession>A0A3M6YPC7</accession>
<dbReference type="Proteomes" id="UP000271337">
    <property type="component" value="Unassembled WGS sequence"/>
</dbReference>
<dbReference type="AlphaFoldDB" id="A0A3M6YPC7"/>